<name>A0A2S9H1Y1_9BURK</name>
<evidence type="ECO:0000259" key="3">
    <source>
        <dbReference type="Pfam" id="PF02371"/>
    </source>
</evidence>
<dbReference type="NCBIfam" id="NF033542">
    <property type="entry name" value="transpos_IS110"/>
    <property type="match status" value="1"/>
</dbReference>
<dbReference type="InterPro" id="IPR047650">
    <property type="entry name" value="Transpos_IS110"/>
</dbReference>
<dbReference type="AlphaFoldDB" id="A0A2S9H1Y1"/>
<dbReference type="PANTHER" id="PTHR33055">
    <property type="entry name" value="TRANSPOSASE FOR INSERTION SEQUENCE ELEMENT IS1111A"/>
    <property type="match status" value="1"/>
</dbReference>
<accession>A0A2S9H1Y1</accession>
<proteinExistence type="predicted"/>
<comment type="caution">
    <text evidence="4">The sequence shown here is derived from an EMBL/GenBank/DDBJ whole genome shotgun (WGS) entry which is preliminary data.</text>
</comment>
<organism evidence="4 5">
    <name type="scientific">Solimicrobium silvestre</name>
    <dbReference type="NCBI Taxonomy" id="2099400"/>
    <lineage>
        <taxon>Bacteria</taxon>
        <taxon>Pseudomonadati</taxon>
        <taxon>Pseudomonadota</taxon>
        <taxon>Betaproteobacteria</taxon>
        <taxon>Burkholderiales</taxon>
        <taxon>Oxalobacteraceae</taxon>
        <taxon>Solimicrobium</taxon>
    </lineage>
</organism>
<dbReference type="PANTHER" id="PTHR33055:SF16">
    <property type="entry name" value="TRANSPOSASE FOR INSERTION SEQUENCE ELEMENT IS1547"/>
    <property type="match status" value="1"/>
</dbReference>
<feature type="domain" description="Transposase IS116/IS110/IS902 C-terminal" evidence="3">
    <location>
        <begin position="168"/>
        <end position="251"/>
    </location>
</feature>
<dbReference type="GO" id="GO:0004803">
    <property type="term" value="F:transposase activity"/>
    <property type="evidence" value="ECO:0007669"/>
    <property type="project" value="InterPro"/>
</dbReference>
<evidence type="ECO:0000313" key="4">
    <source>
        <dbReference type="EMBL" id="PRC93982.1"/>
    </source>
</evidence>
<dbReference type="Pfam" id="PF01548">
    <property type="entry name" value="DEDD_Tnp_IS110"/>
    <property type="match status" value="1"/>
</dbReference>
<evidence type="ECO:0000313" key="5">
    <source>
        <dbReference type="Proteomes" id="UP000237839"/>
    </source>
</evidence>
<feature type="compositionally biased region" description="Polar residues" evidence="1">
    <location>
        <begin position="55"/>
        <end position="65"/>
    </location>
</feature>
<dbReference type="GO" id="GO:0006313">
    <property type="term" value="P:DNA transposition"/>
    <property type="evidence" value="ECO:0007669"/>
    <property type="project" value="InterPro"/>
</dbReference>
<keyword evidence="5" id="KW-1185">Reference proteome</keyword>
<dbReference type="Proteomes" id="UP000237839">
    <property type="component" value="Unassembled WGS sequence"/>
</dbReference>
<feature type="domain" description="Transposase IS110-like N-terminal" evidence="2">
    <location>
        <begin position="1"/>
        <end position="96"/>
    </location>
</feature>
<evidence type="ECO:0000256" key="1">
    <source>
        <dbReference type="SAM" id="MobiDB-lite"/>
    </source>
</evidence>
<sequence>MEGTGTYGAGLARVLREQGVEVLEINRPNHSQRRLNGKSDPTDAENAARSVLSGEATSIPKSQSGAAEAMRTISIARRSAVKAKTQTINQLRSILVSAPQEIRERLWKIKAEQCVAGCAQLRQLGTTTLLKTLTTTLRLLAKRWLMLAAELKELDAALKQLTMQSAPHLREQFGIGPQTAATLIAVAGDNPERLRSEAALAALCGANPLPASSGKTVRHRLNRGGDRQANNALWTIAMVRMRSEPRTRAYVERRTAEGMSNKEIHRCLKRYIIRELYPLILADLAAATIS</sequence>
<gene>
    <name evidence="4" type="ORF">S2091_1155</name>
</gene>
<evidence type="ECO:0000259" key="2">
    <source>
        <dbReference type="Pfam" id="PF01548"/>
    </source>
</evidence>
<dbReference type="Pfam" id="PF02371">
    <property type="entry name" value="Transposase_20"/>
    <property type="match status" value="1"/>
</dbReference>
<protein>
    <submittedName>
        <fullName evidence="4">Transposase</fullName>
    </submittedName>
</protein>
<dbReference type="GO" id="GO:0003677">
    <property type="term" value="F:DNA binding"/>
    <property type="evidence" value="ECO:0007669"/>
    <property type="project" value="InterPro"/>
</dbReference>
<feature type="region of interest" description="Disordered" evidence="1">
    <location>
        <begin position="27"/>
        <end position="65"/>
    </location>
</feature>
<dbReference type="EMBL" id="PUGF01000004">
    <property type="protein sequence ID" value="PRC93982.1"/>
    <property type="molecule type" value="Genomic_DNA"/>
</dbReference>
<dbReference type="InterPro" id="IPR002525">
    <property type="entry name" value="Transp_IS110-like_N"/>
</dbReference>
<reference evidence="4 5" key="1">
    <citation type="submission" date="2018-02" db="EMBL/GenBank/DDBJ databases">
        <title>Solimicrobium silvestre gen. nov., sp. nov., isolated from alpine forest soil.</title>
        <authorList>
            <person name="Margesin R."/>
            <person name="Albuquerque L."/>
            <person name="Zhang D.-C."/>
            <person name="Froufe H.J.C."/>
            <person name="Severino R."/>
            <person name="Roxo I."/>
            <person name="Egas C."/>
            <person name="Da Costa M.S."/>
        </authorList>
    </citation>
    <scope>NUCLEOTIDE SEQUENCE [LARGE SCALE GENOMIC DNA]</scope>
    <source>
        <strain evidence="4 5">S20-91</strain>
    </source>
</reference>
<dbReference type="InterPro" id="IPR003346">
    <property type="entry name" value="Transposase_20"/>
</dbReference>